<sequence length="179" mass="20308">MCEDSVNHEQDQVCLFAFVHSMKEIHNEYLMANGLNRSTYGKTLNVEAGTVIDQGITHPSQFDFYLCSQAAIMGTSRPTLYHVLHDDIGFNSDDLQQLTYWLCHTDMRCTKSVSIPAPVHYAHLAAYGSRSLKFEDDRDSEGSMIDGGDDDEPQTYSLDDIRTQLMILDPKVADDMWFI</sequence>
<dbReference type="GO" id="GO:0003676">
    <property type="term" value="F:nucleic acid binding"/>
    <property type="evidence" value="ECO:0007669"/>
    <property type="project" value="InterPro"/>
</dbReference>
<gene>
    <name evidence="2" type="ORF">EDS130_LOCUS33134</name>
</gene>
<dbReference type="InterPro" id="IPR003165">
    <property type="entry name" value="Piwi"/>
</dbReference>
<dbReference type="OrthoDB" id="10057548at2759"/>
<feature type="domain" description="Piwi" evidence="1">
    <location>
        <begin position="1"/>
        <end position="126"/>
    </location>
</feature>
<reference evidence="2" key="1">
    <citation type="submission" date="2021-02" db="EMBL/GenBank/DDBJ databases">
        <authorList>
            <person name="Nowell W R."/>
        </authorList>
    </citation>
    <scope>NUCLEOTIDE SEQUENCE</scope>
</reference>
<dbReference type="AlphaFoldDB" id="A0A815H7E0"/>
<dbReference type="PANTHER" id="PTHR22891">
    <property type="entry name" value="EUKARYOTIC TRANSLATION INITIATION FACTOR 2C"/>
    <property type="match status" value="1"/>
</dbReference>
<proteinExistence type="predicted"/>
<evidence type="ECO:0000313" key="2">
    <source>
        <dbReference type="EMBL" id="CAF1348402.1"/>
    </source>
</evidence>
<comment type="caution">
    <text evidence="2">The sequence shown here is derived from an EMBL/GenBank/DDBJ whole genome shotgun (WGS) entry which is preliminary data.</text>
</comment>
<dbReference type="SUPFAM" id="SSF53098">
    <property type="entry name" value="Ribonuclease H-like"/>
    <property type="match status" value="1"/>
</dbReference>
<dbReference type="Proteomes" id="UP000663852">
    <property type="component" value="Unassembled WGS sequence"/>
</dbReference>
<accession>A0A815H7E0</accession>
<name>A0A815H7E0_ADIRI</name>
<dbReference type="Gene3D" id="3.30.420.10">
    <property type="entry name" value="Ribonuclease H-like superfamily/Ribonuclease H"/>
    <property type="match status" value="1"/>
</dbReference>
<dbReference type="EMBL" id="CAJNOJ010000261">
    <property type="protein sequence ID" value="CAF1348402.1"/>
    <property type="molecule type" value="Genomic_DNA"/>
</dbReference>
<dbReference type="InterPro" id="IPR036397">
    <property type="entry name" value="RNaseH_sf"/>
</dbReference>
<evidence type="ECO:0000313" key="3">
    <source>
        <dbReference type="Proteomes" id="UP000663852"/>
    </source>
</evidence>
<dbReference type="Pfam" id="PF02171">
    <property type="entry name" value="Piwi"/>
    <property type="match status" value="1"/>
</dbReference>
<dbReference type="InterPro" id="IPR012337">
    <property type="entry name" value="RNaseH-like_sf"/>
</dbReference>
<evidence type="ECO:0000259" key="1">
    <source>
        <dbReference type="PROSITE" id="PS50822"/>
    </source>
</evidence>
<dbReference type="PROSITE" id="PS50822">
    <property type="entry name" value="PIWI"/>
    <property type="match status" value="1"/>
</dbReference>
<organism evidence="2 3">
    <name type="scientific">Adineta ricciae</name>
    <name type="common">Rotifer</name>
    <dbReference type="NCBI Taxonomy" id="249248"/>
    <lineage>
        <taxon>Eukaryota</taxon>
        <taxon>Metazoa</taxon>
        <taxon>Spiralia</taxon>
        <taxon>Gnathifera</taxon>
        <taxon>Rotifera</taxon>
        <taxon>Eurotatoria</taxon>
        <taxon>Bdelloidea</taxon>
        <taxon>Adinetida</taxon>
        <taxon>Adinetidae</taxon>
        <taxon>Adineta</taxon>
    </lineage>
</organism>
<protein>
    <recommendedName>
        <fullName evidence="1">Piwi domain-containing protein</fullName>
    </recommendedName>
</protein>
<dbReference type="SMART" id="SM00950">
    <property type="entry name" value="Piwi"/>
    <property type="match status" value="1"/>
</dbReference>